<keyword evidence="3" id="KW-1185">Reference proteome</keyword>
<feature type="region of interest" description="Disordered" evidence="1">
    <location>
        <begin position="379"/>
        <end position="422"/>
    </location>
</feature>
<organism evidence="2 3">
    <name type="scientific">Streptomyces phaeofaciens</name>
    <dbReference type="NCBI Taxonomy" id="68254"/>
    <lineage>
        <taxon>Bacteria</taxon>
        <taxon>Bacillati</taxon>
        <taxon>Actinomycetota</taxon>
        <taxon>Actinomycetes</taxon>
        <taxon>Kitasatosporales</taxon>
        <taxon>Streptomycetaceae</taxon>
        <taxon>Streptomyces</taxon>
    </lineage>
</organism>
<reference evidence="2" key="2">
    <citation type="submission" date="2020-09" db="EMBL/GenBank/DDBJ databases">
        <authorList>
            <person name="Sun Q."/>
            <person name="Ohkuma M."/>
        </authorList>
    </citation>
    <scope>NUCLEOTIDE SEQUENCE</scope>
    <source>
        <strain evidence="2">JCM 4125</strain>
    </source>
</reference>
<feature type="compositionally biased region" description="Basic and acidic residues" evidence="1">
    <location>
        <begin position="472"/>
        <end position="484"/>
    </location>
</feature>
<dbReference type="Pfam" id="PF13814">
    <property type="entry name" value="Replic_Relax"/>
    <property type="match status" value="1"/>
</dbReference>
<dbReference type="EMBL" id="BMSA01000008">
    <property type="protein sequence ID" value="GGT52699.1"/>
    <property type="molecule type" value="Genomic_DNA"/>
</dbReference>
<dbReference type="Proteomes" id="UP000646776">
    <property type="component" value="Unassembled WGS sequence"/>
</dbReference>
<proteinExistence type="predicted"/>
<sequence>MSVVEETIGFGAGRALGGREPAPGRWPVATDGGAGLMAGKRKTNPAGSSNNHRGDVLRVLGVLKVATVDQIQRIAAPHLTFRHTDKKTPSERKTARTASHLGALADLRKHGLVENGGRTRGGEILRNLTPMGLKIAAQELDRPEGEMGSAARGAGRSGASHPMAVNDAVFALLRPKPDLALLDGEPPEAVAAAQRTVAASDGLGTLASYATEVALPATGTWTNPGKGGAQADIVLASPEDGVPLLFVEIDNCYESAQDLAGKIDKYVRFCRRMVKETDGTERPMWRTRWWAPDGRRGDLPHPPLLLVFNRLGPRNPNTVIPQLAELTRRHWEGKAYEAFHTYDGKLPIVATGMNMLREHGPTGAIFWRFGRGDMQPLPEAIGNPRREASDAHARTEQEAREREYEDQLRRTAQQQNAEQEARRPVCARCSTKFTNERWRAIEPADWGTLRDSHPRLCDGCKRRAVYSARQAEQAERDWQEHVQDEAVPEQ</sequence>
<dbReference type="InterPro" id="IPR025855">
    <property type="entry name" value="Replic_Relax"/>
</dbReference>
<evidence type="ECO:0000313" key="3">
    <source>
        <dbReference type="Proteomes" id="UP000646776"/>
    </source>
</evidence>
<feature type="compositionally biased region" description="Basic and acidic residues" evidence="1">
    <location>
        <begin position="384"/>
        <end position="409"/>
    </location>
</feature>
<accession>A0A918HC97</accession>
<comment type="caution">
    <text evidence="2">The sequence shown here is derived from an EMBL/GenBank/DDBJ whole genome shotgun (WGS) entry which is preliminary data.</text>
</comment>
<reference evidence="2" key="1">
    <citation type="journal article" date="2014" name="Int. J. Syst. Evol. Microbiol.">
        <title>Complete genome sequence of Corynebacterium casei LMG S-19264T (=DSM 44701T), isolated from a smear-ripened cheese.</title>
        <authorList>
            <consortium name="US DOE Joint Genome Institute (JGI-PGF)"/>
            <person name="Walter F."/>
            <person name="Albersmeier A."/>
            <person name="Kalinowski J."/>
            <person name="Ruckert C."/>
        </authorList>
    </citation>
    <scope>NUCLEOTIDE SEQUENCE</scope>
    <source>
        <strain evidence="2">JCM 4125</strain>
    </source>
</reference>
<evidence type="ECO:0000256" key="1">
    <source>
        <dbReference type="SAM" id="MobiDB-lite"/>
    </source>
</evidence>
<evidence type="ECO:0000313" key="2">
    <source>
        <dbReference type="EMBL" id="GGT52699.1"/>
    </source>
</evidence>
<protein>
    <recommendedName>
        <fullName evidence="4">Protein involved in plasmid replication-relaxation</fullName>
    </recommendedName>
</protein>
<name>A0A918HC97_9ACTN</name>
<dbReference type="AlphaFoldDB" id="A0A918HC97"/>
<gene>
    <name evidence="2" type="ORF">GCM10010226_32100</name>
</gene>
<evidence type="ECO:0008006" key="4">
    <source>
        <dbReference type="Google" id="ProtNLM"/>
    </source>
</evidence>
<feature type="region of interest" description="Disordered" evidence="1">
    <location>
        <begin position="469"/>
        <end position="490"/>
    </location>
</feature>